<protein>
    <submittedName>
        <fullName evidence="2">Uncharacterized protein</fullName>
    </submittedName>
</protein>
<reference evidence="3" key="1">
    <citation type="submission" date="2017-04" db="EMBL/GenBank/DDBJ databases">
        <title>Function of individual gut microbiota members based on whole genome sequencing of pure cultures obtained from chicken caecum.</title>
        <authorList>
            <person name="Medvecky M."/>
            <person name="Cejkova D."/>
            <person name="Polansky O."/>
            <person name="Karasova D."/>
            <person name="Kubasova T."/>
            <person name="Cizek A."/>
            <person name="Rychlik I."/>
        </authorList>
    </citation>
    <scope>NUCLEOTIDE SEQUENCE [LARGE SCALE GENOMIC DNA]</scope>
    <source>
        <strain evidence="3">An42</strain>
    </source>
</reference>
<name>A0A9Q5SQN9_9BACT</name>
<dbReference type="AlphaFoldDB" id="A0A9Q5SQN9"/>
<comment type="caution">
    <text evidence="2">The sequence shown here is derived from an EMBL/GenBank/DDBJ whole genome shotgun (WGS) entry which is preliminary data.</text>
</comment>
<feature type="transmembrane region" description="Helical" evidence="1">
    <location>
        <begin position="129"/>
        <end position="153"/>
    </location>
</feature>
<proteinExistence type="predicted"/>
<dbReference type="EMBL" id="NFIJ01000016">
    <property type="protein sequence ID" value="OUO04047.1"/>
    <property type="molecule type" value="Genomic_DNA"/>
</dbReference>
<dbReference type="Proteomes" id="UP000195975">
    <property type="component" value="Unassembled WGS sequence"/>
</dbReference>
<keyword evidence="1" id="KW-1133">Transmembrane helix</keyword>
<feature type="transmembrane region" description="Helical" evidence="1">
    <location>
        <begin position="86"/>
        <end position="109"/>
    </location>
</feature>
<keyword evidence="1" id="KW-0812">Transmembrane</keyword>
<evidence type="ECO:0000313" key="3">
    <source>
        <dbReference type="Proteomes" id="UP000195975"/>
    </source>
</evidence>
<keyword evidence="1" id="KW-0472">Membrane</keyword>
<evidence type="ECO:0000256" key="1">
    <source>
        <dbReference type="SAM" id="Phobius"/>
    </source>
</evidence>
<evidence type="ECO:0000313" key="2">
    <source>
        <dbReference type="EMBL" id="OUO04047.1"/>
    </source>
</evidence>
<accession>A0A9Q5SQN9</accession>
<dbReference type="RefSeq" id="WP_008157567.1">
    <property type="nucleotide sequence ID" value="NZ_CAJLBM010000004.1"/>
</dbReference>
<organism evidence="2 3">
    <name type="scientific">Parabacteroides johnsonii</name>
    <dbReference type="NCBI Taxonomy" id="387661"/>
    <lineage>
        <taxon>Bacteria</taxon>
        <taxon>Pseudomonadati</taxon>
        <taxon>Bacteroidota</taxon>
        <taxon>Bacteroidia</taxon>
        <taxon>Bacteroidales</taxon>
        <taxon>Tannerellaceae</taxon>
        <taxon>Parabacteroides</taxon>
    </lineage>
</organism>
<sequence>MAKEKKFTLEGVQGELTLVYGPFKLRLFQDGREIKRSGTFKPKYYITNTSGEQEELRIQYGLDFVYMAIFRGQKIALDERLTTAEYIIGGLPILLIFLGGAIGGVFGIFGATFNYDYMRKEKRMPMQILVSLGASIVCYLAYFILAVAFQLLLKV</sequence>
<gene>
    <name evidence="2" type="ORF">B5F96_13345</name>
</gene>